<dbReference type="PROSITE" id="PS51750">
    <property type="entry name" value="BRO_N"/>
    <property type="match status" value="1"/>
</dbReference>
<organism evidence="2 3">
    <name type="scientific">Wiseana iridescent virus</name>
    <name type="common">WIV</name>
    <name type="synonym">Insect iridescent virus type 9</name>
    <dbReference type="NCBI Taxonomy" id="68347"/>
    <lineage>
        <taxon>Viruses</taxon>
        <taxon>Varidnaviria</taxon>
        <taxon>Bamfordvirae</taxon>
        <taxon>Nucleocytoviricota</taxon>
        <taxon>Megaviricetes</taxon>
        <taxon>Pimascovirales</taxon>
        <taxon>Pimascovirales incertae sedis</taxon>
        <taxon>Iridoviridae</taxon>
        <taxon>Betairidovirinae</taxon>
        <taxon>Chloriridovirus</taxon>
        <taxon>Chloriridovirus wiseana1</taxon>
        <taxon>Invertebrate iridescent virus 9</taxon>
    </lineage>
</organism>
<accession>G0T583</accession>
<evidence type="ECO:0000313" key="3">
    <source>
        <dbReference type="Proteomes" id="UP000112896"/>
    </source>
</evidence>
<dbReference type="Proteomes" id="UP000112896">
    <property type="component" value="Segment"/>
</dbReference>
<dbReference type="KEGG" id="vg:10963779"/>
<dbReference type="EMBL" id="GQ918152">
    <property type="protein sequence ID" value="ADO00400.1"/>
    <property type="molecule type" value="Genomic_DNA"/>
</dbReference>
<organismHost>
    <name type="scientific">Wiseana cervinata</name>
    <dbReference type="NCBI Taxonomy" id="107013"/>
</organismHost>
<protein>
    <recommendedName>
        <fullName evidence="1">Bro-N domain-containing protein</fullName>
    </recommendedName>
</protein>
<dbReference type="GeneID" id="10963779"/>
<keyword evidence="3" id="KW-1185">Reference proteome</keyword>
<dbReference type="InterPro" id="IPR003497">
    <property type="entry name" value="BRO_N_domain"/>
</dbReference>
<feature type="domain" description="Bro-N" evidence="1">
    <location>
        <begin position="113"/>
        <end position="227"/>
    </location>
</feature>
<evidence type="ECO:0000313" key="2">
    <source>
        <dbReference type="EMBL" id="ADO00400.1"/>
    </source>
</evidence>
<reference evidence="2 3" key="1">
    <citation type="journal article" date="2011" name="J. Virol.">
        <title>Genomic and proteomic analysis of invertebrate iridovirus type 9.</title>
        <authorList>
            <person name="Wong C.K."/>
            <person name="Young V.L."/>
            <person name="Kleffmann T."/>
            <person name="Ward V.K."/>
        </authorList>
    </citation>
    <scope>NUCLEOTIDE SEQUENCE [LARGE SCALE GENOMIC DNA]</scope>
</reference>
<evidence type="ECO:0000259" key="1">
    <source>
        <dbReference type="PROSITE" id="PS51750"/>
    </source>
</evidence>
<name>G0T583_IRV9</name>
<sequence>MSVPNIITVDNKTYYSADELKLFDPLFFTRCGASVRGIVKKMNIPEIEYLYVGHIKGDNPPISKVSVLKAKLILSEEWVVAHLPKINTTLSYKYDLLPPLLQLEDSEKFMDDEGNIYNVETRGERHEEKIYFKVKDVAKIFEMENFAKVTIFNKERGYVTPIHYKTFVIENLTKDEVINNRNNGSLETYLTYEGLLKVIYTSRGNNISQKFRKWATKVVYTSHLGTSEQRQELVKTIVKGATHESIRDVLGCSTTSTPCIYLFNLGCVKDLKNSDIFKGLLNGYPSKDIIFKFGKSIDLKRRSGEHKRNFAPLKIKLVKYGYIDPQHLSRAEYKLKKYIGNELECDFLKVEVNHQTTNEIVVLSTSQVKLLFNKYIELTDRYSGCLTDLNKVNINLQRELETTQLTQQLEVEKLDHLLTFNKKEVEILQLKLNLLTLKST</sequence>
<proteinExistence type="predicted"/>
<dbReference type="RefSeq" id="YP_004732840.1">
    <property type="nucleotide sequence ID" value="NC_015780.1"/>
</dbReference>